<feature type="transmembrane region" description="Helical" evidence="1">
    <location>
        <begin position="84"/>
        <end position="104"/>
    </location>
</feature>
<dbReference type="WBParaSite" id="Pan_g16899.t1">
    <property type="protein sequence ID" value="Pan_g16899.t1"/>
    <property type="gene ID" value="Pan_g16899"/>
</dbReference>
<keyword evidence="1" id="KW-0812">Transmembrane</keyword>
<dbReference type="AlphaFoldDB" id="A0A7E4V6N5"/>
<evidence type="ECO:0000313" key="2">
    <source>
        <dbReference type="Proteomes" id="UP000492821"/>
    </source>
</evidence>
<name>A0A7E4V6N5_PANRE</name>
<accession>A0A7E4V6N5</accession>
<evidence type="ECO:0000256" key="1">
    <source>
        <dbReference type="SAM" id="Phobius"/>
    </source>
</evidence>
<keyword evidence="1" id="KW-1133">Transmembrane helix</keyword>
<dbReference type="Proteomes" id="UP000492821">
    <property type="component" value="Unassembled WGS sequence"/>
</dbReference>
<organism evidence="2 3">
    <name type="scientific">Panagrellus redivivus</name>
    <name type="common">Microworm</name>
    <dbReference type="NCBI Taxonomy" id="6233"/>
    <lineage>
        <taxon>Eukaryota</taxon>
        <taxon>Metazoa</taxon>
        <taxon>Ecdysozoa</taxon>
        <taxon>Nematoda</taxon>
        <taxon>Chromadorea</taxon>
        <taxon>Rhabditida</taxon>
        <taxon>Tylenchina</taxon>
        <taxon>Panagrolaimomorpha</taxon>
        <taxon>Panagrolaimoidea</taxon>
        <taxon>Panagrolaimidae</taxon>
        <taxon>Panagrellus</taxon>
    </lineage>
</organism>
<proteinExistence type="predicted"/>
<reference evidence="2" key="1">
    <citation type="journal article" date="2013" name="Genetics">
        <title>The draft genome and transcriptome of Panagrellus redivivus are shaped by the harsh demands of a free-living lifestyle.</title>
        <authorList>
            <person name="Srinivasan J."/>
            <person name="Dillman A.R."/>
            <person name="Macchietto M.G."/>
            <person name="Heikkinen L."/>
            <person name="Lakso M."/>
            <person name="Fracchia K.M."/>
            <person name="Antoshechkin I."/>
            <person name="Mortazavi A."/>
            <person name="Wong G."/>
            <person name="Sternberg P.W."/>
        </authorList>
    </citation>
    <scope>NUCLEOTIDE SEQUENCE [LARGE SCALE GENOMIC DNA]</scope>
    <source>
        <strain evidence="2">MT8872</strain>
    </source>
</reference>
<keyword evidence="2" id="KW-1185">Reference proteome</keyword>
<feature type="transmembrane region" description="Helical" evidence="1">
    <location>
        <begin position="61"/>
        <end position="78"/>
    </location>
</feature>
<keyword evidence="1" id="KW-0472">Membrane</keyword>
<evidence type="ECO:0000313" key="3">
    <source>
        <dbReference type="WBParaSite" id="Pan_g16899.t1"/>
    </source>
</evidence>
<protein>
    <submittedName>
        <fullName evidence="3">BPH_2 domain-containing protein</fullName>
    </submittedName>
</protein>
<sequence>MPPDSVRNRRVRVSYVDRPHRQQSVKTDRIDQIRWILEHQTKWTHVYRYNRIDSAIFWQRIRLFSFLLVFLFQIFLLLEISNGYLPPAAIAVSLTVFGVIYGVFPSLWRPRRTVYEIYIDADTVFAKARFITAWGVIRSRYCAVEDLKLPGCGALLSQSSAKLLKGRSLKWIDPHIKTNLEIKSHDYEILDVPQAQAIFGAFSADI</sequence>
<reference evidence="3" key="2">
    <citation type="submission" date="2020-10" db="UniProtKB">
        <authorList>
            <consortium name="WormBaseParasite"/>
        </authorList>
    </citation>
    <scope>IDENTIFICATION</scope>
</reference>